<reference evidence="6 7" key="1">
    <citation type="submission" date="2023-09" db="EMBL/GenBank/DDBJ databases">
        <title>Nesidiocoris tenuis whole genome shotgun sequence.</title>
        <authorList>
            <person name="Shibata T."/>
            <person name="Shimoda M."/>
            <person name="Kobayashi T."/>
            <person name="Uehara T."/>
        </authorList>
    </citation>
    <scope>NUCLEOTIDE SEQUENCE [LARGE SCALE GENOMIC DNA]</scope>
    <source>
        <strain evidence="6 7">Japan</strain>
    </source>
</reference>
<dbReference type="PANTHER" id="PTHR11540:SF16">
    <property type="entry name" value="MALATE DEHYDROGENASE, MITOCHONDRIAL"/>
    <property type="match status" value="1"/>
</dbReference>
<accession>A0ABN7AY61</accession>
<dbReference type="Gene3D" id="3.90.110.10">
    <property type="entry name" value="Lactate dehydrogenase/glycoside hydrolase, family 4, C-terminal"/>
    <property type="match status" value="1"/>
</dbReference>
<keyword evidence="3" id="KW-0560">Oxidoreductase</keyword>
<evidence type="ECO:0000313" key="6">
    <source>
        <dbReference type="EMBL" id="BES95850.1"/>
    </source>
</evidence>
<dbReference type="SUPFAM" id="SSF51735">
    <property type="entry name" value="NAD(P)-binding Rossmann-fold domains"/>
    <property type="match status" value="1"/>
</dbReference>
<feature type="compositionally biased region" description="Basic and acidic residues" evidence="5">
    <location>
        <begin position="718"/>
        <end position="748"/>
    </location>
</feature>
<feature type="compositionally biased region" description="Polar residues" evidence="5">
    <location>
        <begin position="310"/>
        <end position="322"/>
    </location>
</feature>
<feature type="compositionally biased region" description="Polar residues" evidence="5">
    <location>
        <begin position="402"/>
        <end position="411"/>
    </location>
</feature>
<protein>
    <recommendedName>
        <fullName evidence="1">malate dehydrogenase</fullName>
        <ecNumber evidence="1">1.1.1.37</ecNumber>
    </recommendedName>
</protein>
<feature type="region of interest" description="Disordered" evidence="5">
    <location>
        <begin position="1213"/>
        <end position="1249"/>
    </location>
</feature>
<feature type="compositionally biased region" description="Basic and acidic residues" evidence="5">
    <location>
        <begin position="335"/>
        <end position="358"/>
    </location>
</feature>
<dbReference type="EC" id="1.1.1.37" evidence="1"/>
<dbReference type="SUPFAM" id="SSF56327">
    <property type="entry name" value="LDH C-terminal domain-like"/>
    <property type="match status" value="1"/>
</dbReference>
<feature type="compositionally biased region" description="Basic and acidic residues" evidence="5">
    <location>
        <begin position="491"/>
        <end position="500"/>
    </location>
</feature>
<dbReference type="Proteomes" id="UP001307889">
    <property type="component" value="Chromosome 6"/>
</dbReference>
<name>A0ABN7AY61_9HEMI</name>
<evidence type="ECO:0000256" key="2">
    <source>
        <dbReference type="ARBA" id="ARBA00022532"/>
    </source>
</evidence>
<evidence type="ECO:0000313" key="7">
    <source>
        <dbReference type="Proteomes" id="UP001307889"/>
    </source>
</evidence>
<feature type="region of interest" description="Disordered" evidence="5">
    <location>
        <begin position="426"/>
        <end position="448"/>
    </location>
</feature>
<keyword evidence="4" id="KW-0520">NAD</keyword>
<feature type="compositionally biased region" description="Polar residues" evidence="5">
    <location>
        <begin position="385"/>
        <end position="394"/>
    </location>
</feature>
<dbReference type="InterPro" id="IPR036291">
    <property type="entry name" value="NAD(P)-bd_dom_sf"/>
</dbReference>
<feature type="compositionally biased region" description="Polar residues" evidence="5">
    <location>
        <begin position="791"/>
        <end position="808"/>
    </location>
</feature>
<feature type="compositionally biased region" description="Basic and acidic residues" evidence="5">
    <location>
        <begin position="1371"/>
        <end position="1380"/>
    </location>
</feature>
<evidence type="ECO:0000256" key="5">
    <source>
        <dbReference type="SAM" id="MobiDB-lite"/>
    </source>
</evidence>
<feature type="region of interest" description="Disordered" evidence="5">
    <location>
        <begin position="1328"/>
        <end position="1352"/>
    </location>
</feature>
<proteinExistence type="predicted"/>
<feature type="compositionally biased region" description="Polar residues" evidence="5">
    <location>
        <begin position="655"/>
        <end position="677"/>
    </location>
</feature>
<feature type="compositionally biased region" description="Basic and acidic residues" evidence="5">
    <location>
        <begin position="1155"/>
        <end position="1168"/>
    </location>
</feature>
<feature type="compositionally biased region" description="Basic residues" evidence="5">
    <location>
        <begin position="1432"/>
        <end position="1445"/>
    </location>
</feature>
<keyword evidence="2" id="KW-0816">Tricarboxylic acid cycle</keyword>
<dbReference type="Gene3D" id="3.40.50.720">
    <property type="entry name" value="NAD(P)-binding Rossmann-like Domain"/>
    <property type="match status" value="1"/>
</dbReference>
<feature type="compositionally biased region" description="Polar residues" evidence="5">
    <location>
        <begin position="754"/>
        <end position="771"/>
    </location>
</feature>
<feature type="region of interest" description="Disordered" evidence="5">
    <location>
        <begin position="1274"/>
        <end position="1310"/>
    </location>
</feature>
<dbReference type="PANTHER" id="PTHR11540">
    <property type="entry name" value="MALATE AND LACTATE DEHYDROGENASE"/>
    <property type="match status" value="1"/>
</dbReference>
<feature type="region of interest" description="Disordered" evidence="5">
    <location>
        <begin position="1371"/>
        <end position="1445"/>
    </location>
</feature>
<feature type="compositionally biased region" description="Polar residues" evidence="5">
    <location>
        <begin position="1139"/>
        <end position="1154"/>
    </location>
</feature>
<feature type="compositionally biased region" description="Basic and acidic residues" evidence="5">
    <location>
        <begin position="615"/>
        <end position="628"/>
    </location>
</feature>
<evidence type="ECO:0000256" key="1">
    <source>
        <dbReference type="ARBA" id="ARBA00012995"/>
    </source>
</evidence>
<feature type="compositionally biased region" description="Basic and acidic residues" evidence="5">
    <location>
        <begin position="772"/>
        <end position="790"/>
    </location>
</feature>
<keyword evidence="7" id="KW-1185">Reference proteome</keyword>
<sequence length="1495" mass="166921">MKKIKVGYCGLNSVFGRITTSLLKQSPCIQNLTIYEDDVRSSSGPIPHQANLYIGRDALFDALKDVNIVVIGDECYDQPDPDRLKLTGRKIKRYAEAIMKCSPNAIVVVAASPLNIVVPLASHLLGPEFSNRVLGSTCHDTLRASRLLNSLIGERYQTHRLHVLPVIGGATPTTRLPLFSQIYPQICMTDVMREKILERMRLFNTPSYQELDAMERAYSTVRFIHSLIVGITRGSLVPEITLSKSVGHTGFEYLSRPALLGGGGVQKEFPLPDLDIEEERILSDVTERLNKDALDAIDLANRLHDENQEEQQFSHRTASSTDEFQEDSYEGQFVKIEKKKSEEPERDEVNENLQKEDEYPGYAKKRVPESPTYAPRVDFRKSPSPDISSTNEETPSSHKTQDSPNESSESKANCLSLHACRLLEDPSQENECTQISDRCPEETTESSIEETDIAADVLQDEISRHLETLKSPTKSATQKFIELQQAKELVEDKREAKKSDSFMNFEADSEKVSSKGAPWPTVRQQKQMEPKVDSQENQGDADGTNRVHNLLSYSSQKPSHHEDERSETFSAANRKRGNSDQQLGSDLDQESGRRFSVREVATKKNEKLTNQGPKSFHENMSARKRALENEQVIETNERTDPNITSLEKEHPKAAQPSSRRQKSTPNSERNEGFSSARKNMAKVTKSSKSIKQVKDQTSKGKSVGKLAAKISRNSMRSGSEKKNVRKVADTETEQSKHTSLIKAKEKLSRRYSKTKTVAESENESVGSPTSHKTAENYPEKGKSLRGKSESPETSQNHKITEAKPSSSKTKMRGTNKGVILMSGHSDPEKSPTESVQPLVQKKCPKKESSKPEEGAENSGFEGIPEVRSEDAESAIISNSAKSRKLLNTDITKDYYNRERRVPLDASACSNSNRDSRPKPEQSAFDSKSDKRQSGSETNDLEVELKEICPTEAPKPEIYPVKEKDKSINNFETVIDEEHNIGAKWDSKYLSMASDMLCKFFKEAAGQSINANEVKKNFLSSAKDLKVGTQAESIYKQPNDFGETFCYSKGSKAFLKEISLDDFANSGRVNIGLLKNRLSASDLNYKRRAKYTESKFKPTKNIALKPKRKPSGSGIEKGNMLEKPKNVRLQGAKSARRISDQNSQQSKACDNGKSSNTKDQDKPKTKDEPGPSTEHSPTIKKFGEDKKVDFDQLFKESSQIPILEARRVLGIKSGAKENGDNSKNVRPLSKLQANTKKPDDLMTPKLPKVTSDRGHKVAVNLVDFSTHPKSDLPNTDSWDTFTKPGTPRKPTVDRGFKSNDPGPGVTKLDVTAPKPNVVPILSKTIKQANLGQLGNSGPLRRSGNGETPKPNKWERVFTVFKQILINDVEGKNLENDSDSIKNDFSSENLSAIKDKRRPDQAPVDSLQNNTKTRQKRLETPVRASSSQSSGILHKNRNSSIQKKKHVVEGMKRRKFVPKNTPKKIVNYFSKRVETSEPKMMHANLSTASGCEMPSMK</sequence>
<dbReference type="InterPro" id="IPR015955">
    <property type="entry name" value="Lactate_DH/Glyco_Ohase_4_C"/>
</dbReference>
<feature type="compositionally biased region" description="Basic and acidic residues" evidence="5">
    <location>
        <begin position="890"/>
        <end position="902"/>
    </location>
</feature>
<evidence type="ECO:0000256" key="4">
    <source>
        <dbReference type="ARBA" id="ARBA00023027"/>
    </source>
</evidence>
<evidence type="ECO:0000256" key="3">
    <source>
        <dbReference type="ARBA" id="ARBA00023002"/>
    </source>
</evidence>
<feature type="compositionally biased region" description="Basic and acidic residues" evidence="5">
    <location>
        <begin position="635"/>
        <end position="652"/>
    </location>
</feature>
<feature type="region of interest" description="Disordered" evidence="5">
    <location>
        <begin position="1095"/>
        <end position="1183"/>
    </location>
</feature>
<feature type="region of interest" description="Disordered" evidence="5">
    <location>
        <begin position="491"/>
        <end position="942"/>
    </location>
</feature>
<feature type="region of interest" description="Disordered" evidence="5">
    <location>
        <begin position="306"/>
        <end position="411"/>
    </location>
</feature>
<feature type="compositionally biased region" description="Basic and acidic residues" evidence="5">
    <location>
        <begin position="590"/>
        <end position="607"/>
    </location>
</feature>
<gene>
    <name evidence="6" type="ORF">NTJ_08660</name>
</gene>
<organism evidence="6 7">
    <name type="scientific">Nesidiocoris tenuis</name>
    <dbReference type="NCBI Taxonomy" id="355587"/>
    <lineage>
        <taxon>Eukaryota</taxon>
        <taxon>Metazoa</taxon>
        <taxon>Ecdysozoa</taxon>
        <taxon>Arthropoda</taxon>
        <taxon>Hexapoda</taxon>
        <taxon>Insecta</taxon>
        <taxon>Pterygota</taxon>
        <taxon>Neoptera</taxon>
        <taxon>Paraneoptera</taxon>
        <taxon>Hemiptera</taxon>
        <taxon>Heteroptera</taxon>
        <taxon>Panheteroptera</taxon>
        <taxon>Cimicomorpha</taxon>
        <taxon>Miridae</taxon>
        <taxon>Dicyphina</taxon>
        <taxon>Nesidiocoris</taxon>
    </lineage>
</organism>
<dbReference type="EMBL" id="AP028914">
    <property type="protein sequence ID" value="BES95850.1"/>
    <property type="molecule type" value="Genomic_DNA"/>
</dbReference>